<evidence type="ECO:0000256" key="4">
    <source>
        <dbReference type="ARBA" id="ARBA00034320"/>
    </source>
</evidence>
<dbReference type="GO" id="GO:0016787">
    <property type="term" value="F:hydrolase activity"/>
    <property type="evidence" value="ECO:0007669"/>
    <property type="project" value="UniProtKB-KW"/>
</dbReference>
<comment type="catalytic activity">
    <reaction evidence="5">
        <text>GTP + H2O = GDP + phosphate + H(+)</text>
        <dbReference type="Rhea" id="RHEA:19669"/>
        <dbReference type="ChEBI" id="CHEBI:15377"/>
        <dbReference type="ChEBI" id="CHEBI:15378"/>
        <dbReference type="ChEBI" id="CHEBI:37565"/>
        <dbReference type="ChEBI" id="CHEBI:43474"/>
        <dbReference type="ChEBI" id="CHEBI:58189"/>
    </reaction>
    <physiologicalReaction direction="left-to-right" evidence="5">
        <dbReference type="Rhea" id="RHEA:19670"/>
    </physiologicalReaction>
</comment>
<name>A0A413XCZ0_9FIRM</name>
<dbReference type="Proteomes" id="UP001055091">
    <property type="component" value="Unassembled WGS sequence"/>
</dbReference>
<dbReference type="GeneID" id="93150588"/>
<keyword evidence="1" id="KW-0547">Nucleotide-binding</keyword>
<dbReference type="InterPro" id="IPR036627">
    <property type="entry name" value="CobW-likC_sf"/>
</dbReference>
<proteinExistence type="inferred from homology"/>
<dbReference type="GO" id="GO:0005737">
    <property type="term" value="C:cytoplasm"/>
    <property type="evidence" value="ECO:0007669"/>
    <property type="project" value="TreeGrafter"/>
</dbReference>
<keyword evidence="3" id="KW-0143">Chaperone</keyword>
<evidence type="ECO:0000256" key="3">
    <source>
        <dbReference type="ARBA" id="ARBA00023186"/>
    </source>
</evidence>
<evidence type="ECO:0000313" key="6">
    <source>
        <dbReference type="EMBL" id="GKH04311.1"/>
    </source>
</evidence>
<dbReference type="InterPro" id="IPR051316">
    <property type="entry name" value="Zinc-reg_GTPase_activator"/>
</dbReference>
<dbReference type="InterPro" id="IPR011629">
    <property type="entry name" value="CobW-like_C"/>
</dbReference>
<dbReference type="EMBL" id="BQNJ01000002">
    <property type="protein sequence ID" value="GKH04311.1"/>
    <property type="molecule type" value="Genomic_DNA"/>
</dbReference>
<evidence type="ECO:0000256" key="1">
    <source>
        <dbReference type="ARBA" id="ARBA00022741"/>
    </source>
</evidence>
<accession>A0A413XCZ0</accession>
<dbReference type="GO" id="GO:0000166">
    <property type="term" value="F:nucleotide binding"/>
    <property type="evidence" value="ECO:0007669"/>
    <property type="project" value="UniProtKB-KW"/>
</dbReference>
<evidence type="ECO:0000256" key="5">
    <source>
        <dbReference type="ARBA" id="ARBA00049117"/>
    </source>
</evidence>
<dbReference type="AlphaFoldDB" id="A0A413XCZ0"/>
<comment type="caution">
    <text evidence="6">The sequence shown here is derived from an EMBL/GenBank/DDBJ whole genome shotgun (WGS) entry which is preliminary data.</text>
</comment>
<organism evidence="6 7">
    <name type="scientific">Hungatella hathewayi</name>
    <dbReference type="NCBI Taxonomy" id="154046"/>
    <lineage>
        <taxon>Bacteria</taxon>
        <taxon>Bacillati</taxon>
        <taxon>Bacillota</taxon>
        <taxon>Clostridia</taxon>
        <taxon>Lachnospirales</taxon>
        <taxon>Lachnospiraceae</taxon>
        <taxon>Hungatella</taxon>
    </lineage>
</organism>
<gene>
    <name evidence="6" type="ORF">CE91St55_62920</name>
</gene>
<evidence type="ECO:0000313" key="7">
    <source>
        <dbReference type="Proteomes" id="UP001055091"/>
    </source>
</evidence>
<sequence>MTDIYIISGFLGAGKTTLIKTMVRSAFRNKEIVVIENDFGEAGIDAGLLRECNLAVTSLSDGCICCSLTGDFEKAIERVVKEYAPEAVLVEPSGVGKLSDIIKICFKQEDKGCLHLKKAITVVDVRSFDKYRKNYGEFFEDQIAYADLIMLSHQEEAAEEIRTVGAKLRELNPEARIEADFWESIPASVFRQGLRNSSIFRLEMETAVAMKPVRIRKSREQSKKAGFIRRHFAGEVFASVTIEWKEPLTEEQLQKKVMHVAAYAEGEILRGKGIVASGGRGLVFHYLPDYLSIEPVNTAGNQVCFTGTGLNEKQIRMLFSEETV</sequence>
<evidence type="ECO:0000256" key="2">
    <source>
        <dbReference type="ARBA" id="ARBA00022801"/>
    </source>
</evidence>
<dbReference type="InterPro" id="IPR027417">
    <property type="entry name" value="P-loop_NTPase"/>
</dbReference>
<dbReference type="PANTHER" id="PTHR13748">
    <property type="entry name" value="COBW-RELATED"/>
    <property type="match status" value="1"/>
</dbReference>
<dbReference type="SUPFAM" id="SSF90002">
    <property type="entry name" value="Hypothetical protein YjiA, C-terminal domain"/>
    <property type="match status" value="1"/>
</dbReference>
<dbReference type="RefSeq" id="WP_006773756.1">
    <property type="nucleotide sequence ID" value="NZ_BQNJ01000002.1"/>
</dbReference>
<dbReference type="InterPro" id="IPR003495">
    <property type="entry name" value="CobW/HypB/UreG_nucleotide-bd"/>
</dbReference>
<dbReference type="Gene3D" id="3.40.50.300">
    <property type="entry name" value="P-loop containing nucleotide triphosphate hydrolases"/>
    <property type="match status" value="1"/>
</dbReference>
<reference evidence="6" key="1">
    <citation type="submission" date="2022-01" db="EMBL/GenBank/DDBJ databases">
        <title>Novel bile acid biosynthetic pathways are enriched in the microbiome of centenarians.</title>
        <authorList>
            <person name="Sato Y."/>
            <person name="Atarashi K."/>
            <person name="Plichta R.D."/>
            <person name="Arai Y."/>
            <person name="Sasajima S."/>
            <person name="Kearney M.S."/>
            <person name="Suda W."/>
            <person name="Takeshita K."/>
            <person name="Sasaki T."/>
            <person name="Okamoto S."/>
            <person name="Skelly N.A."/>
            <person name="Okamura Y."/>
            <person name="Vlamakis H."/>
            <person name="Li Y."/>
            <person name="Tanoue T."/>
            <person name="Takei H."/>
            <person name="Nittono H."/>
            <person name="Narushima S."/>
            <person name="Irie J."/>
            <person name="Itoh H."/>
            <person name="Moriya K."/>
            <person name="Sugiura Y."/>
            <person name="Suematsu M."/>
            <person name="Moritoki N."/>
            <person name="Shibata S."/>
            <person name="Littman R.D."/>
            <person name="Fischbach A.M."/>
            <person name="Uwamino Y."/>
            <person name="Inoue T."/>
            <person name="Honda A."/>
            <person name="Hattori M."/>
            <person name="Murai T."/>
            <person name="Xavier J.R."/>
            <person name="Hirose N."/>
            <person name="Honda K."/>
        </authorList>
    </citation>
    <scope>NUCLEOTIDE SEQUENCE</scope>
    <source>
        <strain evidence="6">CE91-St55</strain>
    </source>
</reference>
<keyword evidence="2" id="KW-0378">Hydrolase</keyword>
<dbReference type="SUPFAM" id="SSF52540">
    <property type="entry name" value="P-loop containing nucleoside triphosphate hydrolases"/>
    <property type="match status" value="1"/>
</dbReference>
<dbReference type="PANTHER" id="PTHR13748:SF62">
    <property type="entry name" value="COBW DOMAIN-CONTAINING PROTEIN"/>
    <property type="match status" value="1"/>
</dbReference>
<comment type="similarity">
    <text evidence="4">Belongs to the SIMIBI class G3E GTPase family. ZNG1 subfamily.</text>
</comment>
<dbReference type="CDD" id="cd03112">
    <property type="entry name" value="CobW-like"/>
    <property type="match status" value="1"/>
</dbReference>
<protein>
    <submittedName>
        <fullName evidence="6">GTP-binding protein</fullName>
    </submittedName>
</protein>
<dbReference type="Gene3D" id="3.30.1220.10">
    <property type="entry name" value="CobW-like, C-terminal domain"/>
    <property type="match status" value="1"/>
</dbReference>
<dbReference type="Pfam" id="PF02492">
    <property type="entry name" value="cobW"/>
    <property type="match status" value="1"/>
</dbReference>
<dbReference type="Pfam" id="PF07683">
    <property type="entry name" value="CobW_C"/>
    <property type="match status" value="1"/>
</dbReference>